<comment type="caution">
    <text evidence="1">The sequence shown here is derived from an EMBL/GenBank/DDBJ whole genome shotgun (WGS) entry which is preliminary data.</text>
</comment>
<gene>
    <name evidence="1" type="ORF">FRY74_07930</name>
</gene>
<name>A0A5C6RSM8_9FLAO</name>
<dbReference type="AlphaFoldDB" id="A0A5C6RSM8"/>
<reference evidence="1 2" key="1">
    <citation type="submission" date="2019-08" db="EMBL/GenBank/DDBJ databases">
        <title>Genome of Vicingus serpentipes NCIMB 15042.</title>
        <authorList>
            <person name="Bowman J.P."/>
        </authorList>
    </citation>
    <scope>NUCLEOTIDE SEQUENCE [LARGE SCALE GENOMIC DNA]</scope>
    <source>
        <strain evidence="1 2">NCIMB 15042</strain>
    </source>
</reference>
<evidence type="ECO:0000313" key="2">
    <source>
        <dbReference type="Proteomes" id="UP000321721"/>
    </source>
</evidence>
<dbReference type="Proteomes" id="UP000321721">
    <property type="component" value="Unassembled WGS sequence"/>
</dbReference>
<organism evidence="1 2">
    <name type="scientific">Vicingus serpentipes</name>
    <dbReference type="NCBI Taxonomy" id="1926625"/>
    <lineage>
        <taxon>Bacteria</taxon>
        <taxon>Pseudomonadati</taxon>
        <taxon>Bacteroidota</taxon>
        <taxon>Flavobacteriia</taxon>
        <taxon>Flavobacteriales</taxon>
        <taxon>Vicingaceae</taxon>
        <taxon>Vicingus</taxon>
    </lineage>
</organism>
<protein>
    <submittedName>
        <fullName evidence="1">Uncharacterized protein</fullName>
    </submittedName>
</protein>
<dbReference type="EMBL" id="VOOS01000003">
    <property type="protein sequence ID" value="TXB65341.1"/>
    <property type="molecule type" value="Genomic_DNA"/>
</dbReference>
<keyword evidence="2" id="KW-1185">Reference proteome</keyword>
<dbReference type="RefSeq" id="WP_147100287.1">
    <property type="nucleotide sequence ID" value="NZ_VOOS01000003.1"/>
</dbReference>
<sequence>MRKIILVLVAIIFSGIIIAQEKGQPTKIKGKDIYALLVNKTEFNNVGTVKLTEEQINSTISLEERIELFIKNADSDFDLIMTRNGLSAILMKYKDGVDIVPGSVIKIQGKDVYLLSSPQKKYDVLESKKILNKEIIMPFNKIVEESIKSMDKDFDAVLIKNNTVDYIVYQ</sequence>
<evidence type="ECO:0000313" key="1">
    <source>
        <dbReference type="EMBL" id="TXB65341.1"/>
    </source>
</evidence>
<accession>A0A5C6RSM8</accession>
<proteinExistence type="predicted"/>